<feature type="compositionally biased region" description="Basic and acidic residues" evidence="1">
    <location>
        <begin position="108"/>
        <end position="120"/>
    </location>
</feature>
<dbReference type="AlphaFoldDB" id="A0A6V2D9G2"/>
<sequence>MKSSDCGRKRTDSENLVGDGRDSQSSCRQSYKEEQKNFATDSPKNCPERKKSAKSLFKSLTSYKFGSVRTISTDVSTEKIFPDENRVEADNENQNDHVDDYSSPQTKGSHEKKDFKKLDGNRAASISVKQPGPWKREQRRMGGAAPPRTEAKNPAKSPSQKVINFFRRNVVAFNYGSLAATSYMRG</sequence>
<feature type="compositionally biased region" description="Basic and acidic residues" evidence="1">
    <location>
        <begin position="76"/>
        <end position="100"/>
    </location>
</feature>
<gene>
    <name evidence="2" type="ORF">DBRI00130_LOCUS10098</name>
</gene>
<protein>
    <submittedName>
        <fullName evidence="2">Uncharacterized protein</fullName>
    </submittedName>
</protein>
<accession>A0A6V2D9G2</accession>
<feature type="region of interest" description="Disordered" evidence="1">
    <location>
        <begin position="74"/>
        <end position="160"/>
    </location>
</feature>
<evidence type="ECO:0000313" key="2">
    <source>
        <dbReference type="EMBL" id="CAE4598081.1"/>
    </source>
</evidence>
<proteinExistence type="predicted"/>
<evidence type="ECO:0000256" key="1">
    <source>
        <dbReference type="SAM" id="MobiDB-lite"/>
    </source>
</evidence>
<dbReference type="EMBL" id="HBNS01012503">
    <property type="protein sequence ID" value="CAE4598081.1"/>
    <property type="molecule type" value="Transcribed_RNA"/>
</dbReference>
<name>A0A6V2D9G2_9STRA</name>
<feature type="compositionally biased region" description="Basic and acidic residues" evidence="1">
    <location>
        <begin position="1"/>
        <end position="13"/>
    </location>
</feature>
<feature type="region of interest" description="Disordered" evidence="1">
    <location>
        <begin position="1"/>
        <end position="53"/>
    </location>
</feature>
<organism evidence="2">
    <name type="scientific">Ditylum brightwellii</name>
    <dbReference type="NCBI Taxonomy" id="49249"/>
    <lineage>
        <taxon>Eukaryota</taxon>
        <taxon>Sar</taxon>
        <taxon>Stramenopiles</taxon>
        <taxon>Ochrophyta</taxon>
        <taxon>Bacillariophyta</taxon>
        <taxon>Mediophyceae</taxon>
        <taxon>Lithodesmiophycidae</taxon>
        <taxon>Lithodesmiales</taxon>
        <taxon>Lithodesmiaceae</taxon>
        <taxon>Ditylum</taxon>
    </lineage>
</organism>
<reference evidence="2" key="1">
    <citation type="submission" date="2021-01" db="EMBL/GenBank/DDBJ databases">
        <authorList>
            <person name="Corre E."/>
            <person name="Pelletier E."/>
            <person name="Niang G."/>
            <person name="Scheremetjew M."/>
            <person name="Finn R."/>
            <person name="Kale V."/>
            <person name="Holt S."/>
            <person name="Cochrane G."/>
            <person name="Meng A."/>
            <person name="Brown T."/>
            <person name="Cohen L."/>
        </authorList>
    </citation>
    <scope>NUCLEOTIDE SEQUENCE</scope>
    <source>
        <strain evidence="2">GSO104</strain>
    </source>
</reference>